<dbReference type="EMBL" id="VIEB01000779">
    <property type="protein sequence ID" value="TQD81120.1"/>
    <property type="molecule type" value="Genomic_DNA"/>
</dbReference>
<dbReference type="Gene3D" id="2.60.40.420">
    <property type="entry name" value="Cupredoxins - blue copper proteins"/>
    <property type="match status" value="1"/>
</dbReference>
<protein>
    <recommendedName>
        <fullName evidence="2">Phytocyanin domain-containing protein</fullName>
    </recommendedName>
</protein>
<dbReference type="PANTHER" id="PTHR33021">
    <property type="entry name" value="BLUE COPPER PROTEIN"/>
    <property type="match status" value="1"/>
</dbReference>
<comment type="caution">
    <text evidence="3">The sequence shown here is derived from an EMBL/GenBank/DDBJ whole genome shotgun (WGS) entry which is preliminary data.</text>
</comment>
<dbReference type="InterPro" id="IPR039391">
    <property type="entry name" value="Phytocyanin-like"/>
</dbReference>
<evidence type="ECO:0000313" key="3">
    <source>
        <dbReference type="EMBL" id="TQD81120.1"/>
    </source>
</evidence>
<organism evidence="3 4">
    <name type="scientific">Malus baccata</name>
    <name type="common">Siberian crab apple</name>
    <name type="synonym">Pyrus baccata</name>
    <dbReference type="NCBI Taxonomy" id="106549"/>
    <lineage>
        <taxon>Eukaryota</taxon>
        <taxon>Viridiplantae</taxon>
        <taxon>Streptophyta</taxon>
        <taxon>Embryophyta</taxon>
        <taxon>Tracheophyta</taxon>
        <taxon>Spermatophyta</taxon>
        <taxon>Magnoliopsida</taxon>
        <taxon>eudicotyledons</taxon>
        <taxon>Gunneridae</taxon>
        <taxon>Pentapetalae</taxon>
        <taxon>rosids</taxon>
        <taxon>fabids</taxon>
        <taxon>Rosales</taxon>
        <taxon>Rosaceae</taxon>
        <taxon>Amygdaloideae</taxon>
        <taxon>Maleae</taxon>
        <taxon>Malus</taxon>
    </lineage>
</organism>
<dbReference type="GO" id="GO:0009055">
    <property type="term" value="F:electron transfer activity"/>
    <property type="evidence" value="ECO:0007669"/>
    <property type="project" value="InterPro"/>
</dbReference>
<reference evidence="3 4" key="1">
    <citation type="journal article" date="2019" name="G3 (Bethesda)">
        <title>Sequencing of a Wild Apple (Malus baccata) Genome Unravels the Differences Between Cultivated and Wild Apple Species Regarding Disease Resistance and Cold Tolerance.</title>
        <authorList>
            <person name="Chen X."/>
        </authorList>
    </citation>
    <scope>NUCLEOTIDE SEQUENCE [LARGE SCALE GENOMIC DNA]</scope>
    <source>
        <strain evidence="4">cv. Shandingzi</strain>
        <tissue evidence="3">Leaves</tissue>
    </source>
</reference>
<dbReference type="InterPro" id="IPR008972">
    <property type="entry name" value="Cupredoxin"/>
</dbReference>
<proteinExistence type="predicted"/>
<feature type="region of interest" description="Disordered" evidence="1">
    <location>
        <begin position="91"/>
        <end position="124"/>
    </location>
</feature>
<dbReference type="STRING" id="106549.A0A540L3Q5"/>
<dbReference type="GO" id="GO:0005886">
    <property type="term" value="C:plasma membrane"/>
    <property type="evidence" value="ECO:0007669"/>
    <property type="project" value="TreeGrafter"/>
</dbReference>
<dbReference type="PROSITE" id="PS51485">
    <property type="entry name" value="PHYTOCYANIN"/>
    <property type="match status" value="1"/>
</dbReference>
<keyword evidence="4" id="KW-1185">Reference proteome</keyword>
<evidence type="ECO:0000256" key="1">
    <source>
        <dbReference type="SAM" id="MobiDB-lite"/>
    </source>
</evidence>
<sequence length="124" mass="13842">MVDYNEWISSKEFHVGDEFIFNYKQEEDFGMLVIQEDYDNCSPSLALYHYGAFTGLTFNIPGTYYVICGEADHCQACQKIRIKINAPEIENSVASPSPSPSPSSTSGSSKAIVTELKSRDRSNI</sequence>
<dbReference type="Proteomes" id="UP000315295">
    <property type="component" value="Unassembled WGS sequence"/>
</dbReference>
<evidence type="ECO:0000313" key="4">
    <source>
        <dbReference type="Proteomes" id="UP000315295"/>
    </source>
</evidence>
<accession>A0A540L3Q5</accession>
<dbReference type="PANTHER" id="PTHR33021:SF356">
    <property type="entry name" value="MAVICYANIN"/>
    <property type="match status" value="1"/>
</dbReference>
<dbReference type="Pfam" id="PF02298">
    <property type="entry name" value="Cu_bind_like"/>
    <property type="match status" value="1"/>
</dbReference>
<evidence type="ECO:0000259" key="2">
    <source>
        <dbReference type="PROSITE" id="PS51485"/>
    </source>
</evidence>
<dbReference type="SUPFAM" id="SSF49503">
    <property type="entry name" value="Cupredoxins"/>
    <property type="match status" value="1"/>
</dbReference>
<dbReference type="InterPro" id="IPR003245">
    <property type="entry name" value="Phytocyanin_dom"/>
</dbReference>
<dbReference type="AlphaFoldDB" id="A0A540L3Q5"/>
<gene>
    <name evidence="3" type="ORF">C1H46_033338</name>
</gene>
<feature type="domain" description="Phytocyanin" evidence="2">
    <location>
        <begin position="1"/>
        <end position="86"/>
    </location>
</feature>
<name>A0A540L3Q5_MALBA</name>